<sequence length="244" mass="27409">MAGDENQDTTGTPRGPGGRRKKDKNSTTGRKASGKKTSTQADLEAKLAKVEAELAATKASLDKASRGNNRGDDGREPVERIERPPGEAGDSAKGFRLQAAMDLEDDDEKYEAILRTVHNNTVRVNLDPALDFRRQDPAKLATLYKLTRDAHKPDLSEERFPLSWPIAEMVKQYIRNKRKYMVRKGRMANRADRKREREESLKSGPSKKRRRLAGGVPHIDDQRDSDEETGQDDDDDQEEHTAEG</sequence>
<evidence type="ECO:0000256" key="1">
    <source>
        <dbReference type="SAM" id="MobiDB-lite"/>
    </source>
</evidence>
<dbReference type="AlphaFoldDB" id="A0AAD6SKW4"/>
<reference evidence="2" key="1">
    <citation type="submission" date="2023-03" db="EMBL/GenBank/DDBJ databases">
        <title>Massive genome expansion in bonnet fungi (Mycena s.s.) driven by repeated elements and novel gene families across ecological guilds.</title>
        <authorList>
            <consortium name="Lawrence Berkeley National Laboratory"/>
            <person name="Harder C.B."/>
            <person name="Miyauchi S."/>
            <person name="Viragh M."/>
            <person name="Kuo A."/>
            <person name="Thoen E."/>
            <person name="Andreopoulos B."/>
            <person name="Lu D."/>
            <person name="Skrede I."/>
            <person name="Drula E."/>
            <person name="Henrissat B."/>
            <person name="Morin E."/>
            <person name="Kohler A."/>
            <person name="Barry K."/>
            <person name="LaButti K."/>
            <person name="Morin E."/>
            <person name="Salamov A."/>
            <person name="Lipzen A."/>
            <person name="Mereny Z."/>
            <person name="Hegedus B."/>
            <person name="Baldrian P."/>
            <person name="Stursova M."/>
            <person name="Weitz H."/>
            <person name="Taylor A."/>
            <person name="Grigoriev I.V."/>
            <person name="Nagy L.G."/>
            <person name="Martin F."/>
            <person name="Kauserud H."/>
        </authorList>
    </citation>
    <scope>NUCLEOTIDE SEQUENCE</scope>
    <source>
        <strain evidence="2">CBHHK200</strain>
    </source>
</reference>
<name>A0AAD6SKW4_9AGAR</name>
<comment type="caution">
    <text evidence="2">The sequence shown here is derived from an EMBL/GenBank/DDBJ whole genome shotgun (WGS) entry which is preliminary data.</text>
</comment>
<accession>A0AAD6SKW4</accession>
<dbReference type="Proteomes" id="UP001218188">
    <property type="component" value="Unassembled WGS sequence"/>
</dbReference>
<proteinExistence type="predicted"/>
<protein>
    <submittedName>
        <fullName evidence="2">Uncharacterized protein</fullName>
    </submittedName>
</protein>
<feature type="compositionally biased region" description="Basic and acidic residues" evidence="1">
    <location>
        <begin position="189"/>
        <end position="201"/>
    </location>
</feature>
<feature type="region of interest" description="Disordered" evidence="1">
    <location>
        <begin position="184"/>
        <end position="244"/>
    </location>
</feature>
<organism evidence="2 3">
    <name type="scientific">Mycena alexandri</name>
    <dbReference type="NCBI Taxonomy" id="1745969"/>
    <lineage>
        <taxon>Eukaryota</taxon>
        <taxon>Fungi</taxon>
        <taxon>Dikarya</taxon>
        <taxon>Basidiomycota</taxon>
        <taxon>Agaricomycotina</taxon>
        <taxon>Agaricomycetes</taxon>
        <taxon>Agaricomycetidae</taxon>
        <taxon>Agaricales</taxon>
        <taxon>Marasmiineae</taxon>
        <taxon>Mycenaceae</taxon>
        <taxon>Mycena</taxon>
    </lineage>
</organism>
<gene>
    <name evidence="2" type="ORF">C8F04DRAFT_1116389</name>
</gene>
<evidence type="ECO:0000313" key="2">
    <source>
        <dbReference type="EMBL" id="KAJ7029444.1"/>
    </source>
</evidence>
<keyword evidence="3" id="KW-1185">Reference proteome</keyword>
<feature type="compositionally biased region" description="Polar residues" evidence="1">
    <location>
        <begin position="26"/>
        <end position="40"/>
    </location>
</feature>
<feature type="region of interest" description="Disordered" evidence="1">
    <location>
        <begin position="1"/>
        <end position="44"/>
    </location>
</feature>
<evidence type="ECO:0000313" key="3">
    <source>
        <dbReference type="Proteomes" id="UP001218188"/>
    </source>
</evidence>
<feature type="region of interest" description="Disordered" evidence="1">
    <location>
        <begin position="57"/>
        <end position="95"/>
    </location>
</feature>
<feature type="compositionally biased region" description="Acidic residues" evidence="1">
    <location>
        <begin position="223"/>
        <end position="238"/>
    </location>
</feature>
<dbReference type="EMBL" id="JARJCM010000101">
    <property type="protein sequence ID" value="KAJ7029444.1"/>
    <property type="molecule type" value="Genomic_DNA"/>
</dbReference>
<feature type="compositionally biased region" description="Basic and acidic residues" evidence="1">
    <location>
        <begin position="60"/>
        <end position="85"/>
    </location>
</feature>